<protein>
    <submittedName>
        <fullName evidence="3">Portal protein</fullName>
    </submittedName>
</protein>
<keyword evidence="2" id="KW-0472">Membrane</keyword>
<proteinExistence type="predicted"/>
<evidence type="ECO:0000313" key="4">
    <source>
        <dbReference type="Proteomes" id="UP001057418"/>
    </source>
</evidence>
<feature type="region of interest" description="Disordered" evidence="1">
    <location>
        <begin position="87"/>
        <end position="114"/>
    </location>
</feature>
<dbReference type="Proteomes" id="UP001057418">
    <property type="component" value="Segment"/>
</dbReference>
<keyword evidence="2" id="KW-0812">Transmembrane</keyword>
<keyword evidence="2" id="KW-1133">Transmembrane helix</keyword>
<keyword evidence="4" id="KW-1185">Reference proteome</keyword>
<feature type="transmembrane region" description="Helical" evidence="2">
    <location>
        <begin position="46"/>
        <end position="65"/>
    </location>
</feature>
<evidence type="ECO:0000256" key="2">
    <source>
        <dbReference type="SAM" id="Phobius"/>
    </source>
</evidence>
<accession>A0A9E7MIX9</accession>
<organism evidence="3 4">
    <name type="scientific">Arthrobacter phage SWEP2</name>
    <dbReference type="NCBI Taxonomy" id="2945958"/>
    <lineage>
        <taxon>Viruses</taxon>
        <taxon>Duplodnaviria</taxon>
        <taxon>Heunggongvirae</taxon>
        <taxon>Uroviricota</taxon>
        <taxon>Caudoviricetes</taxon>
        <taxon>Casidaviridae</taxon>
        <taxon>Swepdovirus</taxon>
        <taxon>Swepdovirus SWEP2</taxon>
    </lineage>
</organism>
<sequence>MATTQTPKTPVSPKVKSGANWAAIATLVLTVLTTITPEMLDFLGKWAPLAYGAVVGGSYAIAAYLKSDDLRDYGALAIQSDNAAAHAAQAAEPAPSPVAQVPRHLAGHGQDVAG</sequence>
<feature type="transmembrane region" description="Helical" evidence="2">
    <location>
        <begin position="21"/>
        <end position="40"/>
    </location>
</feature>
<evidence type="ECO:0000256" key="1">
    <source>
        <dbReference type="SAM" id="MobiDB-lite"/>
    </source>
</evidence>
<dbReference type="EMBL" id="ON528933">
    <property type="protein sequence ID" value="USL85093.1"/>
    <property type="molecule type" value="Genomic_DNA"/>
</dbReference>
<reference evidence="3" key="1">
    <citation type="submission" date="2022-05" db="EMBL/GenBank/DDBJ databases">
        <authorList>
            <person name="Ruan C."/>
        </authorList>
    </citation>
    <scope>NUCLEOTIDE SEQUENCE</scope>
</reference>
<feature type="compositionally biased region" description="Low complexity" evidence="1">
    <location>
        <begin position="87"/>
        <end position="102"/>
    </location>
</feature>
<evidence type="ECO:0000313" key="3">
    <source>
        <dbReference type="EMBL" id="USL85093.1"/>
    </source>
</evidence>
<name>A0A9E7MIX9_9CAUD</name>